<comment type="caution">
    <text evidence="1">The sequence shown here is derived from an EMBL/GenBank/DDBJ whole genome shotgun (WGS) entry which is preliminary data.</text>
</comment>
<reference evidence="1 2" key="1">
    <citation type="submission" date="2016-09" db="EMBL/GenBank/DDBJ databases">
        <title>Streptomyces fradiae DSM40063, a candidate organism with high potential of specific P450 cytochromes.</title>
        <authorList>
            <person name="Grumaz C."/>
            <person name="Vainshtein Y."/>
            <person name="Kirstahler P."/>
            <person name="Sohn K."/>
        </authorList>
    </citation>
    <scope>NUCLEOTIDE SEQUENCE [LARGE SCALE GENOMIC DNA]</scope>
    <source>
        <strain evidence="1 2">DSM 40063</strain>
    </source>
</reference>
<accession>A0A1Y2NT08</accession>
<gene>
    <name evidence="1" type="ORF">BG846_03793</name>
</gene>
<dbReference type="EMBL" id="MIFZ01000278">
    <property type="protein sequence ID" value="OSY50625.1"/>
    <property type="molecule type" value="Genomic_DNA"/>
</dbReference>
<organism evidence="1 2">
    <name type="scientific">Streptomyces fradiae ATCC 10745 = DSM 40063</name>
    <dbReference type="NCBI Taxonomy" id="1319510"/>
    <lineage>
        <taxon>Bacteria</taxon>
        <taxon>Bacillati</taxon>
        <taxon>Actinomycetota</taxon>
        <taxon>Actinomycetes</taxon>
        <taxon>Kitasatosporales</taxon>
        <taxon>Streptomycetaceae</taxon>
        <taxon>Streptomyces</taxon>
    </lineage>
</organism>
<sequence>MAHLAMRTNAGVVAAAKTPSPSRLASAPLRVLLAESGARIVDTSITDDAFLGAVMRHRSGPISIVLPSGRSAVERDTMVRYLIGKILSSKTPTGPAGDTKPGALS</sequence>
<dbReference type="GeneID" id="91402607"/>
<name>A0A1Y2NT08_STRFR</name>
<dbReference type="AlphaFoldDB" id="A0A1Y2NT08"/>
<dbReference type="RefSeq" id="WP_140160859.1">
    <property type="nucleotide sequence ID" value="NZ_ASYR01000048.1"/>
</dbReference>
<evidence type="ECO:0000313" key="1">
    <source>
        <dbReference type="EMBL" id="OSY50625.1"/>
    </source>
</evidence>
<dbReference type="Proteomes" id="UP000194318">
    <property type="component" value="Unassembled WGS sequence"/>
</dbReference>
<protein>
    <submittedName>
        <fullName evidence="1">Uncharacterized protein</fullName>
    </submittedName>
</protein>
<evidence type="ECO:0000313" key="2">
    <source>
        <dbReference type="Proteomes" id="UP000194318"/>
    </source>
</evidence>
<proteinExistence type="predicted"/>